<dbReference type="Proteomes" id="UP000265520">
    <property type="component" value="Unassembled WGS sequence"/>
</dbReference>
<comment type="caution">
    <text evidence="2">The sequence shown here is derived from an EMBL/GenBank/DDBJ whole genome shotgun (WGS) entry which is preliminary data.</text>
</comment>
<accession>A0A392SGV0</accession>
<evidence type="ECO:0000313" key="2">
    <source>
        <dbReference type="EMBL" id="MCI48133.1"/>
    </source>
</evidence>
<evidence type="ECO:0000256" key="1">
    <source>
        <dbReference type="SAM" id="MobiDB-lite"/>
    </source>
</evidence>
<feature type="region of interest" description="Disordered" evidence="1">
    <location>
        <begin position="1"/>
        <end position="46"/>
    </location>
</feature>
<dbReference type="EMBL" id="LXQA010382169">
    <property type="protein sequence ID" value="MCI48133.1"/>
    <property type="molecule type" value="Genomic_DNA"/>
</dbReference>
<proteinExistence type="predicted"/>
<feature type="non-terminal residue" evidence="2">
    <location>
        <position position="46"/>
    </location>
</feature>
<name>A0A392SGV0_9FABA</name>
<protein>
    <submittedName>
        <fullName evidence="2">Uncharacterized protein</fullName>
    </submittedName>
</protein>
<organism evidence="2 3">
    <name type="scientific">Trifolium medium</name>
    <dbReference type="NCBI Taxonomy" id="97028"/>
    <lineage>
        <taxon>Eukaryota</taxon>
        <taxon>Viridiplantae</taxon>
        <taxon>Streptophyta</taxon>
        <taxon>Embryophyta</taxon>
        <taxon>Tracheophyta</taxon>
        <taxon>Spermatophyta</taxon>
        <taxon>Magnoliopsida</taxon>
        <taxon>eudicotyledons</taxon>
        <taxon>Gunneridae</taxon>
        <taxon>Pentapetalae</taxon>
        <taxon>rosids</taxon>
        <taxon>fabids</taxon>
        <taxon>Fabales</taxon>
        <taxon>Fabaceae</taxon>
        <taxon>Papilionoideae</taxon>
        <taxon>50 kb inversion clade</taxon>
        <taxon>NPAAA clade</taxon>
        <taxon>Hologalegina</taxon>
        <taxon>IRL clade</taxon>
        <taxon>Trifolieae</taxon>
        <taxon>Trifolium</taxon>
    </lineage>
</organism>
<keyword evidence="3" id="KW-1185">Reference proteome</keyword>
<dbReference type="AlphaFoldDB" id="A0A392SGV0"/>
<reference evidence="2 3" key="1">
    <citation type="journal article" date="2018" name="Front. Plant Sci.">
        <title>Red Clover (Trifolium pratense) and Zigzag Clover (T. medium) - A Picture of Genomic Similarities and Differences.</title>
        <authorList>
            <person name="Dluhosova J."/>
            <person name="Istvanek J."/>
            <person name="Nedelnik J."/>
            <person name="Repkova J."/>
        </authorList>
    </citation>
    <scope>NUCLEOTIDE SEQUENCE [LARGE SCALE GENOMIC DNA]</scope>
    <source>
        <strain evidence="3">cv. 10/8</strain>
        <tissue evidence="2">Leaf</tissue>
    </source>
</reference>
<sequence length="46" mass="4942">MQQNMFYTSRLRPAQTCPRPAQGTAQTPTLFPSFAPGATTSAPSAR</sequence>
<evidence type="ECO:0000313" key="3">
    <source>
        <dbReference type="Proteomes" id="UP000265520"/>
    </source>
</evidence>